<dbReference type="PANTHER" id="PTHR31302:SF0">
    <property type="entry name" value="TRANSMEMBRANE PROTEIN WITH METALLOPHOSPHOESTERASE DOMAIN"/>
    <property type="match status" value="1"/>
</dbReference>
<keyword evidence="1" id="KW-0812">Transmembrane</keyword>
<gene>
    <name evidence="3" type="ORF">DXB93_03495</name>
</gene>
<dbReference type="InterPro" id="IPR004843">
    <property type="entry name" value="Calcineurin-like_PHP"/>
</dbReference>
<dbReference type="Gene3D" id="3.60.21.10">
    <property type="match status" value="1"/>
</dbReference>
<dbReference type="AlphaFoldDB" id="A0A3E3EHM7"/>
<name>A0A3E3EHM7_9FIRM</name>
<reference evidence="3 4" key="1">
    <citation type="submission" date="2018-08" db="EMBL/GenBank/DDBJ databases">
        <title>A genome reference for cultivated species of the human gut microbiota.</title>
        <authorList>
            <person name="Zou Y."/>
            <person name="Xue W."/>
            <person name="Luo G."/>
        </authorList>
    </citation>
    <scope>NUCLEOTIDE SEQUENCE [LARGE SCALE GENOMIC DNA]</scope>
    <source>
        <strain evidence="3 4">OM06-4</strain>
    </source>
</reference>
<dbReference type="SUPFAM" id="SSF56300">
    <property type="entry name" value="Metallo-dependent phosphatases"/>
    <property type="match status" value="1"/>
</dbReference>
<feature type="transmembrane region" description="Helical" evidence="1">
    <location>
        <begin position="6"/>
        <end position="28"/>
    </location>
</feature>
<dbReference type="InterPro" id="IPR051158">
    <property type="entry name" value="Metallophosphoesterase_sf"/>
</dbReference>
<evidence type="ECO:0000313" key="3">
    <source>
        <dbReference type="EMBL" id="RGD86888.1"/>
    </source>
</evidence>
<keyword evidence="1" id="KW-1133">Transmembrane helix</keyword>
<dbReference type="GO" id="GO:0016787">
    <property type="term" value="F:hydrolase activity"/>
    <property type="evidence" value="ECO:0007669"/>
    <property type="project" value="InterPro"/>
</dbReference>
<evidence type="ECO:0000256" key="1">
    <source>
        <dbReference type="SAM" id="Phobius"/>
    </source>
</evidence>
<keyword evidence="1" id="KW-0472">Membrane</keyword>
<evidence type="ECO:0000259" key="2">
    <source>
        <dbReference type="Pfam" id="PF00149"/>
    </source>
</evidence>
<dbReference type="GeneID" id="64197084"/>
<dbReference type="Pfam" id="PF00149">
    <property type="entry name" value="Metallophos"/>
    <property type="match status" value="1"/>
</dbReference>
<dbReference type="InterPro" id="IPR029052">
    <property type="entry name" value="Metallo-depent_PP-like"/>
</dbReference>
<protein>
    <submittedName>
        <fullName evidence="3">Metallophosphoesterase</fullName>
    </submittedName>
</protein>
<dbReference type="PANTHER" id="PTHR31302">
    <property type="entry name" value="TRANSMEMBRANE PROTEIN WITH METALLOPHOSPHOESTERASE DOMAIN-RELATED"/>
    <property type="match status" value="1"/>
</dbReference>
<dbReference type="Proteomes" id="UP000261032">
    <property type="component" value="Unassembled WGS sequence"/>
</dbReference>
<sequence>MSWFVLMEMTLVAVMTVYLAYHTHLVFAKAKYRKIITTVIIGILIGLCLYNLIFFGFLANACICFVIFDIINLILYKTRFNRYFKFIYQRGMVALAASVILSFYGIYNAKNTVITTYDVIINKSFVDKSLMVVSDIHLGTVVTKADLTKLSEHAEAIAPSGIILLGDIYDEGTTQDEFDYSLQVFKILASKYPVYYIEGNHEIGFQGGSPLREFNIVKKLKEIGIKVLLDDVTKLDDIYLIGRKDYVVKKREALKDLTEPLDTSKPLILLDHQPHDYELNEQLGIDLQLSGHTHAGQIFPLNFLFSFIRVNDLNYGIEVNNNFHGIVTSGMGGWGYAMRTAKHSEIVVVNLKSS</sequence>
<dbReference type="RefSeq" id="WP_008792363.1">
    <property type="nucleotide sequence ID" value="NZ_CACRTL010000005.1"/>
</dbReference>
<feature type="domain" description="Calcineurin-like phosphoesterase" evidence="2">
    <location>
        <begin position="130"/>
        <end position="295"/>
    </location>
</feature>
<proteinExistence type="predicted"/>
<accession>A0A3E3EHM7</accession>
<comment type="caution">
    <text evidence="3">The sequence shown here is derived from an EMBL/GenBank/DDBJ whole genome shotgun (WGS) entry which is preliminary data.</text>
</comment>
<organism evidence="3 4">
    <name type="scientific">Thomasclavelia ramosa</name>
    <dbReference type="NCBI Taxonomy" id="1547"/>
    <lineage>
        <taxon>Bacteria</taxon>
        <taxon>Bacillati</taxon>
        <taxon>Bacillota</taxon>
        <taxon>Erysipelotrichia</taxon>
        <taxon>Erysipelotrichales</taxon>
        <taxon>Coprobacillaceae</taxon>
        <taxon>Thomasclavelia</taxon>
    </lineage>
</organism>
<evidence type="ECO:0000313" key="4">
    <source>
        <dbReference type="Proteomes" id="UP000261032"/>
    </source>
</evidence>
<dbReference type="EMBL" id="QUSL01000003">
    <property type="protein sequence ID" value="RGD86888.1"/>
    <property type="molecule type" value="Genomic_DNA"/>
</dbReference>
<feature type="transmembrane region" description="Helical" evidence="1">
    <location>
        <begin position="35"/>
        <end position="52"/>
    </location>
</feature>
<feature type="transmembrane region" description="Helical" evidence="1">
    <location>
        <begin position="87"/>
        <end position="107"/>
    </location>
</feature>